<accession>A0A4Q4TRZ0</accession>
<dbReference type="InterPro" id="IPR045851">
    <property type="entry name" value="AMP-bd_C_sf"/>
</dbReference>
<dbReference type="InterPro" id="IPR000873">
    <property type="entry name" value="AMP-dep_synth/lig_dom"/>
</dbReference>
<dbReference type="NCBIfam" id="TIGR01746">
    <property type="entry name" value="Thioester-redct"/>
    <property type="match status" value="1"/>
</dbReference>
<organism evidence="7 8">
    <name type="scientific">Monosporascus ibericus</name>
    <dbReference type="NCBI Taxonomy" id="155417"/>
    <lineage>
        <taxon>Eukaryota</taxon>
        <taxon>Fungi</taxon>
        <taxon>Dikarya</taxon>
        <taxon>Ascomycota</taxon>
        <taxon>Pezizomycotina</taxon>
        <taxon>Sordariomycetes</taxon>
        <taxon>Xylariomycetidae</taxon>
        <taxon>Xylariales</taxon>
        <taxon>Xylariales incertae sedis</taxon>
        <taxon>Monosporascus</taxon>
    </lineage>
</organism>
<dbReference type="Pfam" id="PF00550">
    <property type="entry name" value="PP-binding"/>
    <property type="match status" value="1"/>
</dbReference>
<dbReference type="SUPFAM" id="SSF51735">
    <property type="entry name" value="NAD(P)-binding Rossmann-fold domains"/>
    <property type="match status" value="2"/>
</dbReference>
<dbReference type="InterPro" id="IPR009081">
    <property type="entry name" value="PP-bd_ACP"/>
</dbReference>
<proteinExistence type="inferred from homology"/>
<dbReference type="PANTHER" id="PTHR44845">
    <property type="entry name" value="CARRIER DOMAIN-CONTAINING PROTEIN"/>
    <property type="match status" value="1"/>
</dbReference>
<feature type="compositionally biased region" description="Polar residues" evidence="5">
    <location>
        <begin position="265"/>
        <end position="276"/>
    </location>
</feature>
<evidence type="ECO:0000256" key="3">
    <source>
        <dbReference type="ARBA" id="ARBA00023002"/>
    </source>
</evidence>
<dbReference type="Gene3D" id="3.30.300.30">
    <property type="match status" value="1"/>
</dbReference>
<dbReference type="InterPro" id="IPR042099">
    <property type="entry name" value="ANL_N_sf"/>
</dbReference>
<dbReference type="Proteomes" id="UP000293360">
    <property type="component" value="Unassembled WGS sequence"/>
</dbReference>
<dbReference type="Gene3D" id="1.10.1200.10">
    <property type="entry name" value="ACP-like"/>
    <property type="match status" value="1"/>
</dbReference>
<keyword evidence="1" id="KW-0596">Phosphopantetheine</keyword>
<comment type="caution">
    <text evidence="7">The sequence shown here is derived from an EMBL/GenBank/DDBJ whole genome shotgun (WGS) entry which is preliminary data.</text>
</comment>
<evidence type="ECO:0000313" key="8">
    <source>
        <dbReference type="Proteomes" id="UP000293360"/>
    </source>
</evidence>
<sequence length="1407" mass="151107">MDEHAKIEEPAMDEKVEEPALDEHAEIDEPAMDEKIEEPAMDEDAAAHEKMAGGKGDDNKDLFDGLLNGGGRAGGDEDKKGDENVLKVLFNGGGRAGGDDEGRRRFEGFGNMLRLASRSALLIQVGLPLSEDMPAIDISKDLSALFRDQAKATPDLVALEDETKSLTYAELDSEVGRLASRLRRYGVCRDALVGVLLGRTADYVIACLAALRAGGAFLVLELAYPPTLLGDVIDDAQPKVVITHAAHAGKVKDGIPLIILDGTEPSQNGDHSSNGEANGLPPLPSEDDLERLAKPKGICNPHGAAVRSYALRFSVNDLRPGDRVACNVFFIWEILRPLLRGATVVTVPDETSYDPVALVELLRSRHITETLMTPTLLATVLHRHPQLGKRLSELRTLWLNGEVVTTDLARRAMGALPNCRLLNCYSASETHEIACGDIREMFDENASVCPVGPPLDVSHTYILDESGNKVDVGVSGELFVGGSLLARGYLNLPETTAKAFHTDPFVSSPAARMYATGDTARLLPSGLLEITGRVGAMIKIRGYSVQPPAVEKAIVDHLAVQSCAVVGHGDGLERQLVAYVVPDREDSGNRTAVVIDEAGYSPAARKALAAHLAHYMIPALWIELDSLPTHDVSGKVDLKRLPSPNARSKSPTLNGDAPHRDEIKLEDIAKLWAGVLNTTPKAIMKQQHDFFDLGGHSLALVNLVTRLTGAYGFPVSVSKLAGQPTLAGHLEVVRAARDGHTAAVQSDLPAVLRADSVLPDDIRPSGAKPCPLNEADTVLLTGATGFLGAFLLSTILETTSANVICLVRFADLATDNYSAGLARIRKNLLDLGLWNDSIIDRIDVLPANIARKRFGLSPDAFDDLASRIQVIIHAAATVNLVYPYASMQGANVFGTREILRLACQAGATVHHISTNGVLPTSIEGWPEDAMLSVEEVPEKLIDGYGQTKWVAEQLILEAEKRGLPARIYRPGTISGHSTSGSTNTYDLFNALIVESLLLGYAPDIEGWYAEMTPVDFVSKAITALANRVVADQLIFHLGDPKPVTTKEVFNYLAELGYPTQPISWDEWVGLWNEKRGSNKGGDGSFTVEILSRGMPTVDFLKWVTVLKDPATQPLLSHSGLERPRIDSSLLQIYIRHFCARGWLPKPPRRNQSANSAKVMATGPLAGRVAVVTGASSGIGAAVASALAKEGAHVALAARRTEALESLKSKLAGNAAKVIVHKTDVTDRSQVESLMRTAEEKLGPVDILVSCAGVMYYTMMKNVQTAEWDRTVDVNCKGLLHCLSSTVPSMLSRGTGHIVAISSDAGRKVFPGLGVYSASKFFVEATLQSLRLETAGSGLRVTAVQPGNTATELLGISTDKEAIKKYGEPTGAKVLDPEDVASAIIYALRQPAHVAVNEVLIEPRDEPI</sequence>
<feature type="region of interest" description="Disordered" evidence="5">
    <location>
        <begin position="265"/>
        <end position="286"/>
    </location>
</feature>
<evidence type="ECO:0000259" key="6">
    <source>
        <dbReference type="PROSITE" id="PS50075"/>
    </source>
</evidence>
<evidence type="ECO:0000256" key="4">
    <source>
        <dbReference type="ARBA" id="ARBA00029454"/>
    </source>
</evidence>
<comment type="similarity">
    <text evidence="4">Belongs to the NRP synthetase family.</text>
</comment>
<dbReference type="InterPro" id="IPR010080">
    <property type="entry name" value="Thioester_reductase-like_dom"/>
</dbReference>
<dbReference type="InterPro" id="IPR036291">
    <property type="entry name" value="NAD(P)-bd_dom_sf"/>
</dbReference>
<reference evidence="7 8" key="1">
    <citation type="submission" date="2018-06" db="EMBL/GenBank/DDBJ databases">
        <title>Complete Genomes of Monosporascus.</title>
        <authorList>
            <person name="Robinson A.J."/>
            <person name="Natvig D.O."/>
        </authorList>
    </citation>
    <scope>NUCLEOTIDE SEQUENCE [LARGE SCALE GENOMIC DNA]</scope>
    <source>
        <strain evidence="7 8">CBS 110550</strain>
    </source>
</reference>
<dbReference type="InterPro" id="IPR013120">
    <property type="entry name" value="FAR_NAD-bd"/>
</dbReference>
<evidence type="ECO:0000256" key="1">
    <source>
        <dbReference type="ARBA" id="ARBA00022450"/>
    </source>
</evidence>
<gene>
    <name evidence="7" type="ORF">DL764_000796</name>
</gene>
<dbReference type="Pfam" id="PF00501">
    <property type="entry name" value="AMP-binding"/>
    <property type="match status" value="1"/>
</dbReference>
<dbReference type="PRINTS" id="PR00081">
    <property type="entry name" value="GDHRDH"/>
</dbReference>
<dbReference type="Gene3D" id="3.40.50.12780">
    <property type="entry name" value="N-terminal domain of ligase-like"/>
    <property type="match status" value="1"/>
</dbReference>
<dbReference type="PROSITE" id="PS50075">
    <property type="entry name" value="CARRIER"/>
    <property type="match status" value="1"/>
</dbReference>
<dbReference type="STRING" id="155417.A0A4Q4TRZ0"/>
<dbReference type="InterPro" id="IPR002347">
    <property type="entry name" value="SDR_fam"/>
</dbReference>
<dbReference type="SUPFAM" id="SSF47336">
    <property type="entry name" value="ACP-like"/>
    <property type="match status" value="1"/>
</dbReference>
<keyword evidence="3" id="KW-0560">Oxidoreductase</keyword>
<dbReference type="PANTHER" id="PTHR44845:SF6">
    <property type="entry name" value="BETA-ALANINE-ACTIVATING ENZYME"/>
    <property type="match status" value="1"/>
</dbReference>
<dbReference type="CDD" id="cd05930">
    <property type="entry name" value="A_NRPS"/>
    <property type="match status" value="1"/>
</dbReference>
<dbReference type="InterPro" id="IPR057326">
    <property type="entry name" value="KR_dom"/>
</dbReference>
<protein>
    <recommendedName>
        <fullName evidence="6">Carrier domain-containing protein</fullName>
    </recommendedName>
</protein>
<dbReference type="OrthoDB" id="408177at2759"/>
<dbReference type="CDD" id="cd05235">
    <property type="entry name" value="SDR_e1"/>
    <property type="match status" value="1"/>
</dbReference>
<feature type="domain" description="Carrier" evidence="6">
    <location>
        <begin position="659"/>
        <end position="737"/>
    </location>
</feature>
<dbReference type="PROSITE" id="PS00012">
    <property type="entry name" value="PHOSPHOPANTETHEINE"/>
    <property type="match status" value="1"/>
</dbReference>
<feature type="region of interest" description="Disordered" evidence="5">
    <location>
        <begin position="638"/>
        <end position="659"/>
    </location>
</feature>
<keyword evidence="8" id="KW-1185">Reference proteome</keyword>
<dbReference type="GO" id="GO:0031177">
    <property type="term" value="F:phosphopantetheine binding"/>
    <property type="evidence" value="ECO:0007669"/>
    <property type="project" value="InterPro"/>
</dbReference>
<feature type="compositionally biased region" description="Basic and acidic residues" evidence="5">
    <location>
        <begin position="45"/>
        <end position="63"/>
    </location>
</feature>
<dbReference type="InterPro" id="IPR006162">
    <property type="entry name" value="Ppantetheine_attach_site"/>
</dbReference>
<dbReference type="InterPro" id="IPR020806">
    <property type="entry name" value="PKS_PP-bd"/>
</dbReference>
<evidence type="ECO:0000313" key="7">
    <source>
        <dbReference type="EMBL" id="RYP10175.1"/>
    </source>
</evidence>
<dbReference type="FunFam" id="3.40.50.720:FF:000047">
    <property type="entry name" value="NADP-dependent L-serine/L-allo-threonine dehydrogenase"/>
    <property type="match status" value="1"/>
</dbReference>
<dbReference type="EMBL" id="QJNU01000021">
    <property type="protein sequence ID" value="RYP10175.1"/>
    <property type="molecule type" value="Genomic_DNA"/>
</dbReference>
<evidence type="ECO:0000256" key="2">
    <source>
        <dbReference type="ARBA" id="ARBA00022553"/>
    </source>
</evidence>
<keyword evidence="2" id="KW-0597">Phosphoprotein</keyword>
<dbReference type="GO" id="GO:0016616">
    <property type="term" value="F:oxidoreductase activity, acting on the CH-OH group of donors, NAD or NADP as acceptor"/>
    <property type="evidence" value="ECO:0007669"/>
    <property type="project" value="UniProtKB-ARBA"/>
</dbReference>
<name>A0A4Q4TRZ0_9PEZI</name>
<dbReference type="Pfam" id="PF00106">
    <property type="entry name" value="adh_short"/>
    <property type="match status" value="1"/>
</dbReference>
<dbReference type="SUPFAM" id="SSF56801">
    <property type="entry name" value="Acetyl-CoA synthetase-like"/>
    <property type="match status" value="1"/>
</dbReference>
<dbReference type="SMART" id="SM00822">
    <property type="entry name" value="PKS_KR"/>
    <property type="match status" value="1"/>
</dbReference>
<dbReference type="SMART" id="SM00823">
    <property type="entry name" value="PKS_PP"/>
    <property type="match status" value="1"/>
</dbReference>
<dbReference type="Gene3D" id="3.40.50.720">
    <property type="entry name" value="NAD(P)-binding Rossmann-like Domain"/>
    <property type="match status" value="2"/>
</dbReference>
<dbReference type="Pfam" id="PF07993">
    <property type="entry name" value="NAD_binding_4"/>
    <property type="match status" value="1"/>
</dbReference>
<evidence type="ECO:0000256" key="5">
    <source>
        <dbReference type="SAM" id="MobiDB-lite"/>
    </source>
</evidence>
<feature type="region of interest" description="Disordered" evidence="5">
    <location>
        <begin position="1"/>
        <end position="63"/>
    </location>
</feature>
<dbReference type="InterPro" id="IPR036736">
    <property type="entry name" value="ACP-like_sf"/>
</dbReference>
<feature type="compositionally biased region" description="Basic and acidic residues" evidence="5">
    <location>
        <begin position="1"/>
        <end position="24"/>
    </location>
</feature>